<accession>A0A5E4NH52</accession>
<sequence length="111" mass="12986">MKDKHLMPLLSHLMSMLLLYNPVDPLAFLVRQINEMINFRDDPDKPVPILFNDDDLANVFKGIDFMNRGSIDLKQYFKAMNTLGLNLDGFNRYPEVDEDNRIECKVFVYEA</sequence>
<dbReference type="InterPro" id="IPR056587">
    <property type="entry name" value="EF_EFCAB10_C"/>
</dbReference>
<evidence type="ECO:0000313" key="4">
    <source>
        <dbReference type="Proteomes" id="UP000325440"/>
    </source>
</evidence>
<dbReference type="Proteomes" id="UP000325440">
    <property type="component" value="Unassembled WGS sequence"/>
</dbReference>
<dbReference type="EMBL" id="CABPRJ010002377">
    <property type="protein sequence ID" value="VVC44273.1"/>
    <property type="molecule type" value="Genomic_DNA"/>
</dbReference>
<feature type="chain" id="PRO_5023007497" description="EFCAB10 C-terminal EF-hand domain-containing protein" evidence="1">
    <location>
        <begin position="26"/>
        <end position="111"/>
    </location>
</feature>
<feature type="domain" description="EFCAB10 C-terminal EF-hand" evidence="2">
    <location>
        <begin position="55"/>
        <end position="110"/>
    </location>
</feature>
<organism evidence="3 4">
    <name type="scientific">Cinara cedri</name>
    <dbReference type="NCBI Taxonomy" id="506608"/>
    <lineage>
        <taxon>Eukaryota</taxon>
        <taxon>Metazoa</taxon>
        <taxon>Ecdysozoa</taxon>
        <taxon>Arthropoda</taxon>
        <taxon>Hexapoda</taxon>
        <taxon>Insecta</taxon>
        <taxon>Pterygota</taxon>
        <taxon>Neoptera</taxon>
        <taxon>Paraneoptera</taxon>
        <taxon>Hemiptera</taxon>
        <taxon>Sternorrhyncha</taxon>
        <taxon>Aphidomorpha</taxon>
        <taxon>Aphidoidea</taxon>
        <taxon>Aphididae</taxon>
        <taxon>Lachninae</taxon>
        <taxon>Cinara</taxon>
    </lineage>
</organism>
<evidence type="ECO:0000256" key="1">
    <source>
        <dbReference type="SAM" id="SignalP"/>
    </source>
</evidence>
<reference evidence="3 4" key="1">
    <citation type="submission" date="2019-08" db="EMBL/GenBank/DDBJ databases">
        <authorList>
            <person name="Alioto T."/>
            <person name="Alioto T."/>
            <person name="Gomez Garrido J."/>
        </authorList>
    </citation>
    <scope>NUCLEOTIDE SEQUENCE [LARGE SCALE GENOMIC DNA]</scope>
</reference>
<dbReference type="PANTHER" id="PTHR21847">
    <property type="entry name" value="EF-HAND CALCIUM-BINDING DOMAIN-CONTAINING PROTEIN 10"/>
    <property type="match status" value="1"/>
</dbReference>
<name>A0A5E4NH52_9HEMI</name>
<evidence type="ECO:0000259" key="2">
    <source>
        <dbReference type="Pfam" id="PF24548"/>
    </source>
</evidence>
<dbReference type="OrthoDB" id="6599596at2759"/>
<proteinExistence type="predicted"/>
<protein>
    <recommendedName>
        <fullName evidence="2">EFCAB10 C-terminal EF-hand domain-containing protein</fullName>
    </recommendedName>
</protein>
<keyword evidence="1" id="KW-0732">Signal</keyword>
<gene>
    <name evidence="3" type="ORF">CINCED_3A008262</name>
</gene>
<dbReference type="Pfam" id="PF24548">
    <property type="entry name" value="EF_EFCAB10_C"/>
    <property type="match status" value="1"/>
</dbReference>
<keyword evidence="4" id="KW-1185">Reference proteome</keyword>
<dbReference type="InterPro" id="IPR039879">
    <property type="entry name" value="EFC10"/>
</dbReference>
<evidence type="ECO:0000313" key="3">
    <source>
        <dbReference type="EMBL" id="VVC44273.1"/>
    </source>
</evidence>
<feature type="signal peptide" evidence="1">
    <location>
        <begin position="1"/>
        <end position="25"/>
    </location>
</feature>
<dbReference type="PANTHER" id="PTHR21847:SF1">
    <property type="entry name" value="EF-HAND CALCIUM-BINDING DOMAIN-CONTAINING PROTEIN 10"/>
    <property type="match status" value="1"/>
</dbReference>
<dbReference type="AlphaFoldDB" id="A0A5E4NH52"/>